<dbReference type="Pfam" id="PF03061">
    <property type="entry name" value="4HBT"/>
    <property type="match status" value="1"/>
</dbReference>
<feature type="region of interest" description="Disordered" evidence="1">
    <location>
        <begin position="73"/>
        <end position="134"/>
    </location>
</feature>
<dbReference type="RefSeq" id="XP_007729773.1">
    <property type="nucleotide sequence ID" value="XM_007731583.1"/>
</dbReference>
<protein>
    <recommendedName>
        <fullName evidence="2">Thioesterase domain-containing protein</fullName>
    </recommendedName>
</protein>
<organism evidence="3 4">
    <name type="scientific">Capronia epimyces CBS 606.96</name>
    <dbReference type="NCBI Taxonomy" id="1182542"/>
    <lineage>
        <taxon>Eukaryota</taxon>
        <taxon>Fungi</taxon>
        <taxon>Dikarya</taxon>
        <taxon>Ascomycota</taxon>
        <taxon>Pezizomycotina</taxon>
        <taxon>Eurotiomycetes</taxon>
        <taxon>Chaetothyriomycetidae</taxon>
        <taxon>Chaetothyriales</taxon>
        <taxon>Herpotrichiellaceae</taxon>
        <taxon>Capronia</taxon>
    </lineage>
</organism>
<evidence type="ECO:0000259" key="2">
    <source>
        <dbReference type="Pfam" id="PF03061"/>
    </source>
</evidence>
<dbReference type="SUPFAM" id="SSF54637">
    <property type="entry name" value="Thioesterase/thiol ester dehydrase-isomerase"/>
    <property type="match status" value="1"/>
</dbReference>
<dbReference type="InterPro" id="IPR006683">
    <property type="entry name" value="Thioestr_dom"/>
</dbReference>
<feature type="compositionally biased region" description="Polar residues" evidence="1">
    <location>
        <begin position="73"/>
        <end position="133"/>
    </location>
</feature>
<evidence type="ECO:0000313" key="4">
    <source>
        <dbReference type="Proteomes" id="UP000019478"/>
    </source>
</evidence>
<dbReference type="PANTHER" id="PTHR47260">
    <property type="entry name" value="UPF0644 PROTEIN PB2B4.06"/>
    <property type="match status" value="1"/>
</dbReference>
<dbReference type="PANTHER" id="PTHR47260:SF6">
    <property type="entry name" value="THIOESTERASE DOMAIN-CONTAINING PROTEIN"/>
    <property type="match status" value="1"/>
</dbReference>
<dbReference type="InterPro" id="IPR029069">
    <property type="entry name" value="HotDog_dom_sf"/>
</dbReference>
<dbReference type="Proteomes" id="UP000019478">
    <property type="component" value="Unassembled WGS sequence"/>
</dbReference>
<dbReference type="eggNOG" id="ENOG502SCNK">
    <property type="taxonomic scope" value="Eukaryota"/>
</dbReference>
<feature type="domain" description="Thioesterase" evidence="2">
    <location>
        <begin position="157"/>
        <end position="250"/>
    </location>
</feature>
<dbReference type="OrthoDB" id="506431at2759"/>
<sequence>MPKNSGSKQEQDLLMFESIPWCKKILDDAEFVVEPSASRTPKAHSTEDALLSRTLKTNDTIEGWVSLYRRGTSTNASSKHPLNQQTLNPASASESAGPNSTSASAGPNSTSASTGPNSSASARPNTTSASAQPTLIGLKSEVRTLLSLRPGLDGYPGICHGGIVATLLDEVMSVLVSECRRSQGPEGLSPGLGFKQGPGTNTDTDNVTADLHITYLKPVPTPAVVLCWAKIRAIQGRKYFVDGAIVNENTVMLARAEGLFIGVKKEKL</sequence>
<evidence type="ECO:0000256" key="1">
    <source>
        <dbReference type="SAM" id="MobiDB-lite"/>
    </source>
</evidence>
<evidence type="ECO:0000313" key="3">
    <source>
        <dbReference type="EMBL" id="EXJ92883.1"/>
    </source>
</evidence>
<dbReference type="InterPro" id="IPR052061">
    <property type="entry name" value="PTE-AB_protein"/>
</dbReference>
<dbReference type="GeneID" id="19165573"/>
<accession>W9YK27</accession>
<name>W9YK27_9EURO</name>
<gene>
    <name evidence="3" type="ORF">A1O3_01437</name>
</gene>
<proteinExistence type="predicted"/>
<dbReference type="HOGENOM" id="CLU_052827_4_2_1"/>
<dbReference type="EMBL" id="AMGY01000001">
    <property type="protein sequence ID" value="EXJ92883.1"/>
    <property type="molecule type" value="Genomic_DNA"/>
</dbReference>
<comment type="caution">
    <text evidence="3">The sequence shown here is derived from an EMBL/GenBank/DDBJ whole genome shotgun (WGS) entry which is preliminary data.</text>
</comment>
<reference evidence="3 4" key="1">
    <citation type="submission" date="2013-03" db="EMBL/GenBank/DDBJ databases">
        <title>The Genome Sequence of Capronia epimyces CBS 606.96.</title>
        <authorList>
            <consortium name="The Broad Institute Genomics Platform"/>
            <person name="Cuomo C."/>
            <person name="de Hoog S."/>
            <person name="Gorbushina A."/>
            <person name="Walker B."/>
            <person name="Young S.K."/>
            <person name="Zeng Q."/>
            <person name="Gargeya S."/>
            <person name="Fitzgerald M."/>
            <person name="Haas B."/>
            <person name="Abouelleil A."/>
            <person name="Allen A.W."/>
            <person name="Alvarado L."/>
            <person name="Arachchi H.M."/>
            <person name="Berlin A.M."/>
            <person name="Chapman S.B."/>
            <person name="Gainer-Dewar J."/>
            <person name="Goldberg J."/>
            <person name="Griggs A."/>
            <person name="Gujja S."/>
            <person name="Hansen M."/>
            <person name="Howarth C."/>
            <person name="Imamovic A."/>
            <person name="Ireland A."/>
            <person name="Larimer J."/>
            <person name="McCowan C."/>
            <person name="Murphy C."/>
            <person name="Pearson M."/>
            <person name="Poon T.W."/>
            <person name="Priest M."/>
            <person name="Roberts A."/>
            <person name="Saif S."/>
            <person name="Shea T."/>
            <person name="Sisk P."/>
            <person name="Sykes S."/>
            <person name="Wortman J."/>
            <person name="Nusbaum C."/>
            <person name="Birren B."/>
        </authorList>
    </citation>
    <scope>NUCLEOTIDE SEQUENCE [LARGE SCALE GENOMIC DNA]</scope>
    <source>
        <strain evidence="3 4">CBS 606.96</strain>
    </source>
</reference>
<dbReference type="AlphaFoldDB" id="W9YK27"/>
<dbReference type="CDD" id="cd03443">
    <property type="entry name" value="PaaI_thioesterase"/>
    <property type="match status" value="1"/>
</dbReference>
<dbReference type="Gene3D" id="3.10.129.10">
    <property type="entry name" value="Hotdog Thioesterase"/>
    <property type="match status" value="1"/>
</dbReference>
<keyword evidence="4" id="KW-1185">Reference proteome</keyword>